<dbReference type="GeneID" id="55608457"/>
<dbReference type="KEGG" id="vg:55608457"/>
<dbReference type="Proteomes" id="UP000260311">
    <property type="component" value="Segment"/>
</dbReference>
<dbReference type="RefSeq" id="YP_009838225.1">
    <property type="nucleotide sequence ID" value="NC_048709.1"/>
</dbReference>
<proteinExistence type="predicted"/>
<organism evidence="1 2">
    <name type="scientific">Vibrio phage YC</name>
    <dbReference type="NCBI Taxonomy" id="2267403"/>
    <lineage>
        <taxon>Viruses</taxon>
        <taxon>Duplodnaviria</taxon>
        <taxon>Heunggongvirae</taxon>
        <taxon>Uroviricota</taxon>
        <taxon>Caudoviricetes</taxon>
        <taxon>Pantevenvirales</taxon>
        <taxon>Ackermannviridae</taxon>
        <taxon>Campanilevirus</taxon>
        <taxon>Campanilevirus YC</taxon>
    </lineage>
</organism>
<dbReference type="SUPFAM" id="SSF101386">
    <property type="entry name" value="all-alpha NTP pyrophosphatases"/>
    <property type="match status" value="1"/>
</dbReference>
<dbReference type="Gene3D" id="1.10.4010.10">
    <property type="entry name" value="Type II deoxyuridine triphosphatase"/>
    <property type="match status" value="1"/>
</dbReference>
<dbReference type="EMBL" id="MH375644">
    <property type="protein sequence ID" value="AXC34379.1"/>
    <property type="molecule type" value="Genomic_DNA"/>
</dbReference>
<reference evidence="1 2" key="1">
    <citation type="submission" date="2018-05" db="EMBL/GenBank/DDBJ databases">
        <title>The genome of Vibrio coralliilyticus phage YC.</title>
        <authorList>
            <person name="Benler S."/>
        </authorList>
    </citation>
    <scope>NUCLEOTIDE SEQUENCE [LARGE SCALE GENOMIC DNA]</scope>
</reference>
<dbReference type="Pfam" id="PF08761">
    <property type="entry name" value="dUTPase_2"/>
    <property type="match status" value="1"/>
</dbReference>
<protein>
    <submittedName>
        <fullName evidence="1">dUTPase</fullName>
    </submittedName>
</protein>
<evidence type="ECO:0000313" key="1">
    <source>
        <dbReference type="EMBL" id="AXC34379.1"/>
    </source>
</evidence>
<accession>A0A384ZRV6</accession>
<name>A0A384ZRV6_9CAUD</name>
<dbReference type="InterPro" id="IPR014871">
    <property type="entry name" value="dUTPase/dCTP_pyrophosphatase"/>
</dbReference>
<sequence length="206" mass="23165">MQLQLISAKELAELFSLQVELNAAYNMGGTPPICYALSADREWSEFLDECEGHWKFYATKPNTNREKALFELVDCVHFMISQALALDANAVLHVQGTAKNYFSELPDVAFGDIGCIDLGNASKDDMLELIMSLKSQCLVNIPSIRKFTDLSEFITLASNLIGYNIDEYMHAHRLKNRQNHRRAALKAETGDYGKANEKPLSLEDEL</sequence>
<evidence type="ECO:0000313" key="2">
    <source>
        <dbReference type="Proteomes" id="UP000260311"/>
    </source>
</evidence>
<keyword evidence="2" id="KW-1185">Reference proteome</keyword>